<dbReference type="Gene3D" id="3.40.1800.10">
    <property type="entry name" value="His-Me finger endonucleases"/>
    <property type="match status" value="1"/>
</dbReference>
<dbReference type="InterPro" id="IPR044925">
    <property type="entry name" value="His-Me_finger_sf"/>
</dbReference>
<dbReference type="RefSeq" id="WP_417924553.1">
    <property type="nucleotide sequence ID" value="NZ_JBHSFS010000040.1"/>
</dbReference>
<keyword evidence="1" id="KW-0255">Endonuclease</keyword>
<dbReference type="InterPro" id="IPR038563">
    <property type="entry name" value="Endonuclease_7_sf"/>
</dbReference>
<name>A0ABV9BW70_9ACTN</name>
<reference evidence="2" key="1">
    <citation type="journal article" date="2019" name="Int. J. Syst. Evol. Microbiol.">
        <title>The Global Catalogue of Microorganisms (GCM) 10K type strain sequencing project: providing services to taxonomists for standard genome sequencing and annotation.</title>
        <authorList>
            <consortium name="The Broad Institute Genomics Platform"/>
            <consortium name="The Broad Institute Genome Sequencing Center for Infectious Disease"/>
            <person name="Wu L."/>
            <person name="Ma J."/>
        </authorList>
    </citation>
    <scope>NUCLEOTIDE SEQUENCE [LARGE SCALE GENOMIC DNA]</scope>
    <source>
        <strain evidence="2">CECT 8064</strain>
    </source>
</reference>
<dbReference type="EMBL" id="JBHSFS010000040">
    <property type="protein sequence ID" value="MFC4518257.1"/>
    <property type="molecule type" value="Genomic_DNA"/>
</dbReference>
<dbReference type="Proteomes" id="UP001595990">
    <property type="component" value="Unassembled WGS sequence"/>
</dbReference>
<sequence length="52" mass="5877">MYGTTLTGQVRGLLCHACNLGIGHFKDDAERLRSAIRYLECDRQTTPPCHEQ</sequence>
<evidence type="ECO:0000313" key="1">
    <source>
        <dbReference type="EMBL" id="MFC4518257.1"/>
    </source>
</evidence>
<keyword evidence="1" id="KW-0378">Hydrolase</keyword>
<dbReference type="Pfam" id="PF02945">
    <property type="entry name" value="Endonuclease_7"/>
    <property type="match status" value="1"/>
</dbReference>
<dbReference type="InterPro" id="IPR004211">
    <property type="entry name" value="Endonuclease_7"/>
</dbReference>
<proteinExistence type="predicted"/>
<comment type="caution">
    <text evidence="1">The sequence shown here is derived from an EMBL/GenBank/DDBJ whole genome shotgun (WGS) entry which is preliminary data.</text>
</comment>
<protein>
    <submittedName>
        <fullName evidence="1">Endonuclease domain-containing protein</fullName>
    </submittedName>
</protein>
<organism evidence="1 2">
    <name type="scientific">Streptomyces ehimensis</name>
    <dbReference type="NCBI Taxonomy" id="68195"/>
    <lineage>
        <taxon>Bacteria</taxon>
        <taxon>Bacillati</taxon>
        <taxon>Actinomycetota</taxon>
        <taxon>Actinomycetes</taxon>
        <taxon>Kitasatosporales</taxon>
        <taxon>Streptomycetaceae</taxon>
        <taxon>Streptomyces</taxon>
    </lineage>
</organism>
<dbReference type="GO" id="GO:0004519">
    <property type="term" value="F:endonuclease activity"/>
    <property type="evidence" value="ECO:0007669"/>
    <property type="project" value="UniProtKB-KW"/>
</dbReference>
<dbReference type="SUPFAM" id="SSF54060">
    <property type="entry name" value="His-Me finger endonucleases"/>
    <property type="match status" value="1"/>
</dbReference>
<gene>
    <name evidence="1" type="ORF">ACFPEN_35985</name>
</gene>
<evidence type="ECO:0000313" key="2">
    <source>
        <dbReference type="Proteomes" id="UP001595990"/>
    </source>
</evidence>
<accession>A0ABV9BW70</accession>
<keyword evidence="2" id="KW-1185">Reference proteome</keyword>
<keyword evidence="1" id="KW-0540">Nuclease</keyword>